<protein>
    <submittedName>
        <fullName evidence="1">Uncharacterized protein</fullName>
    </submittedName>
</protein>
<dbReference type="EMBL" id="JAMBQA010000007">
    <property type="protein sequence ID" value="MDG0846946.1"/>
    <property type="molecule type" value="Genomic_DNA"/>
</dbReference>
<proteinExistence type="predicted"/>
<dbReference type="RefSeq" id="WP_165349529.1">
    <property type="nucleotide sequence ID" value="NZ_CP068063.1"/>
</dbReference>
<evidence type="ECO:0000313" key="2">
    <source>
        <dbReference type="Proteomes" id="UP001152422"/>
    </source>
</evidence>
<dbReference type="AlphaFoldDB" id="A0A9X4L6L9"/>
<organism evidence="1 2">
    <name type="scientific">Staphylococcus equorum</name>
    <dbReference type="NCBI Taxonomy" id="246432"/>
    <lineage>
        <taxon>Bacteria</taxon>
        <taxon>Bacillati</taxon>
        <taxon>Bacillota</taxon>
        <taxon>Bacilli</taxon>
        <taxon>Bacillales</taxon>
        <taxon>Staphylococcaceae</taxon>
        <taxon>Staphylococcus</taxon>
    </lineage>
</organism>
<accession>A0A9X4L6L9</accession>
<evidence type="ECO:0000313" key="1">
    <source>
        <dbReference type="EMBL" id="MDG0846946.1"/>
    </source>
</evidence>
<comment type="caution">
    <text evidence="1">The sequence shown here is derived from an EMBL/GenBank/DDBJ whole genome shotgun (WGS) entry which is preliminary data.</text>
</comment>
<dbReference type="Proteomes" id="UP001152422">
    <property type="component" value="Unassembled WGS sequence"/>
</dbReference>
<name>A0A9X4L6L9_9STAP</name>
<sequence length="57" mass="6891">MKSLHELFTELDYWENYKPVNMPSSMNKAQHVQSIKREIVNRIDVHKYKDIILENES</sequence>
<reference evidence="1" key="1">
    <citation type="submission" date="2022-05" db="EMBL/GenBank/DDBJ databases">
        <title>Comparative genomics of Staphylococcus equorum isolates.</title>
        <authorList>
            <person name="Luelf R.H."/>
        </authorList>
    </citation>
    <scope>NUCLEOTIDE SEQUENCE</scope>
    <source>
        <strain evidence="1">TMW 2.2497</strain>
    </source>
</reference>
<gene>
    <name evidence="1" type="ORF">M4L89_11985</name>
</gene>
<keyword evidence="2" id="KW-1185">Reference proteome</keyword>